<evidence type="ECO:0000256" key="1">
    <source>
        <dbReference type="SAM" id="Phobius"/>
    </source>
</evidence>
<evidence type="ECO:0000313" key="2">
    <source>
        <dbReference type="EMBL" id="PFK18549.1"/>
    </source>
</evidence>
<name>A0A9X6X1B2_BACCE</name>
<evidence type="ECO:0000313" key="3">
    <source>
        <dbReference type="Proteomes" id="UP000224413"/>
    </source>
</evidence>
<feature type="transmembrane region" description="Helical" evidence="1">
    <location>
        <begin position="39"/>
        <end position="57"/>
    </location>
</feature>
<gene>
    <name evidence="2" type="ORF">COI98_12465</name>
</gene>
<reference evidence="2 3" key="1">
    <citation type="submission" date="2017-09" db="EMBL/GenBank/DDBJ databases">
        <title>Large-scale bioinformatics analysis of Bacillus genomes uncovers conserved roles of natural products in bacterial physiology.</title>
        <authorList>
            <consortium name="Agbiome Team Llc"/>
            <person name="Bleich R.M."/>
            <person name="Grubbs K.J."/>
            <person name="Santa Maria K.C."/>
            <person name="Allen S.E."/>
            <person name="Farag S."/>
            <person name="Shank E.A."/>
            <person name="Bowers A."/>
        </authorList>
    </citation>
    <scope>NUCLEOTIDE SEQUENCE [LARGE SCALE GENOMIC DNA]</scope>
    <source>
        <strain evidence="2 3">AFS083741</strain>
    </source>
</reference>
<proteinExistence type="predicted"/>
<dbReference type="AlphaFoldDB" id="A0A9X6X1B2"/>
<sequence length="61" mass="7175">MFASVLWILGISCMCFFILYTFFSLLYVVLEVPDFLEKVIRIVFPAIFTCMIMLNIVERTL</sequence>
<protein>
    <submittedName>
        <fullName evidence="2">Uncharacterized protein</fullName>
    </submittedName>
</protein>
<dbReference type="EMBL" id="NUWJ01000105">
    <property type="protein sequence ID" value="PFK18549.1"/>
    <property type="molecule type" value="Genomic_DNA"/>
</dbReference>
<accession>A0A9X6X1B2</accession>
<comment type="caution">
    <text evidence="2">The sequence shown here is derived from an EMBL/GenBank/DDBJ whole genome shotgun (WGS) entry which is preliminary data.</text>
</comment>
<keyword evidence="1" id="KW-0812">Transmembrane</keyword>
<organism evidence="2 3">
    <name type="scientific">Bacillus cereus</name>
    <dbReference type="NCBI Taxonomy" id="1396"/>
    <lineage>
        <taxon>Bacteria</taxon>
        <taxon>Bacillati</taxon>
        <taxon>Bacillota</taxon>
        <taxon>Bacilli</taxon>
        <taxon>Bacillales</taxon>
        <taxon>Bacillaceae</taxon>
        <taxon>Bacillus</taxon>
        <taxon>Bacillus cereus group</taxon>
    </lineage>
</organism>
<feature type="transmembrane region" description="Helical" evidence="1">
    <location>
        <begin position="6"/>
        <end position="30"/>
    </location>
</feature>
<keyword evidence="1" id="KW-0472">Membrane</keyword>
<dbReference type="Proteomes" id="UP000224413">
    <property type="component" value="Unassembled WGS sequence"/>
</dbReference>
<keyword evidence="1" id="KW-1133">Transmembrane helix</keyword>